<proteinExistence type="predicted"/>
<dbReference type="Pfam" id="PF14608">
    <property type="entry name" value="zf-CCCH_2"/>
    <property type="match status" value="2"/>
</dbReference>
<dbReference type="GO" id="GO:0005634">
    <property type="term" value="C:nucleus"/>
    <property type="evidence" value="ECO:0007669"/>
    <property type="project" value="TreeGrafter"/>
</dbReference>
<feature type="domain" description="C3H1-type" evidence="7">
    <location>
        <begin position="473"/>
        <end position="495"/>
    </location>
</feature>
<dbReference type="InterPro" id="IPR000571">
    <property type="entry name" value="Znf_CCCH"/>
</dbReference>
<organism evidence="8 9">
    <name type="scientific">Choanephora cucurbitarum</name>
    <dbReference type="NCBI Taxonomy" id="101091"/>
    <lineage>
        <taxon>Eukaryota</taxon>
        <taxon>Fungi</taxon>
        <taxon>Fungi incertae sedis</taxon>
        <taxon>Mucoromycota</taxon>
        <taxon>Mucoromycotina</taxon>
        <taxon>Mucoromycetes</taxon>
        <taxon>Mucorales</taxon>
        <taxon>Mucorineae</taxon>
        <taxon>Choanephoraceae</taxon>
        <taxon>Choanephoroideae</taxon>
        <taxon>Choanephora</taxon>
    </lineage>
</organism>
<comment type="caution">
    <text evidence="8">The sequence shown here is derived from an EMBL/GenBank/DDBJ whole genome shotgun (WGS) entry which is preliminary data.</text>
</comment>
<feature type="region of interest" description="Disordered" evidence="6">
    <location>
        <begin position="335"/>
        <end position="403"/>
    </location>
</feature>
<dbReference type="GO" id="GO:0008270">
    <property type="term" value="F:zinc ion binding"/>
    <property type="evidence" value="ECO:0007669"/>
    <property type="project" value="UniProtKB-KW"/>
</dbReference>
<sequence>MRAAISLLSPVHSSAAPVSPITTLPSTAPVAKLPSTAPVAKLPPTASSSGIVNTSANTASKATSLPLSSGATAVDLISVDIDTASPTTTTTTTTTASPRSGATAVDPISIDIDTASPIATASPLSGRSRLSVSALPAFSILPAPTASPSVTSHKTVSSSASLALDKPSSHAGMPSRPLNVSSAAGLPTPSSRVVNGNTAASSNDATMMPDSLGVTSSSRTTQPLIAPASHCATGIHHAGNAGDANAAIHHATGINHAGNAGDVHAAHTNNHAPQRLSPYSEGTGKNKKRNRNKKKNRQAKKVNAREASKAHADRFQDDSAFAQDDFDSLLSSYNTTQKRKAEHEPVPPNKRQHLATADTNTTTTTHTNIIPKSDYTNTAKHPPNNKKRQLTEAVESNRPMKQQKQPFVPRIDCKYFIHGHCKDGDNCTFKHDPNAVQSKPTPAKPRIVCQFFKTNSCSKLGDCEFSHDLSIEPCRFHFLNGKCNSQTCSYSHAPLTDETRQMLRVLTGPCRFYYLKGFCNNGDLCNFSHSGCSEEERQRLEQEILPCKYFFSTGSCPKGDDCFYGHGELKNPVNI</sequence>
<feature type="zinc finger region" description="C3H1-type" evidence="5">
    <location>
        <begin position="473"/>
        <end position="495"/>
    </location>
</feature>
<dbReference type="AlphaFoldDB" id="A0A1C7N2L5"/>
<feature type="zinc finger region" description="C3H1-type" evidence="5">
    <location>
        <begin position="504"/>
        <end position="532"/>
    </location>
</feature>
<feature type="compositionally biased region" description="Basic residues" evidence="6">
    <location>
        <begin position="285"/>
        <end position="302"/>
    </location>
</feature>
<feature type="domain" description="C3H1-type" evidence="7">
    <location>
        <begin position="546"/>
        <end position="569"/>
    </location>
</feature>
<dbReference type="Gene3D" id="4.10.1000.10">
    <property type="entry name" value="Zinc finger, CCCH-type"/>
    <property type="match status" value="3"/>
</dbReference>
<feature type="domain" description="C3H1-type" evidence="7">
    <location>
        <begin position="443"/>
        <end position="470"/>
    </location>
</feature>
<keyword evidence="1 5" id="KW-0479">Metal-binding</keyword>
<feature type="domain" description="C3H1-type" evidence="7">
    <location>
        <begin position="504"/>
        <end position="532"/>
    </location>
</feature>
<dbReference type="SUPFAM" id="SSF90229">
    <property type="entry name" value="CCCH zinc finger"/>
    <property type="match status" value="4"/>
</dbReference>
<keyword evidence="9" id="KW-1185">Reference proteome</keyword>
<dbReference type="InterPro" id="IPR036855">
    <property type="entry name" value="Znf_CCCH_sf"/>
</dbReference>
<feature type="compositionally biased region" description="Low complexity" evidence="6">
    <location>
        <begin position="355"/>
        <end position="368"/>
    </location>
</feature>
<dbReference type="PROSITE" id="PS50103">
    <property type="entry name" value="ZF_C3H1"/>
    <property type="match status" value="5"/>
</dbReference>
<evidence type="ECO:0000256" key="5">
    <source>
        <dbReference type="PROSITE-ProRule" id="PRU00723"/>
    </source>
</evidence>
<feature type="zinc finger region" description="C3H1-type" evidence="5">
    <location>
        <begin position="546"/>
        <end position="569"/>
    </location>
</feature>
<dbReference type="GO" id="GO:0003723">
    <property type="term" value="F:RNA binding"/>
    <property type="evidence" value="ECO:0007669"/>
    <property type="project" value="InterPro"/>
</dbReference>
<dbReference type="InterPro" id="IPR045124">
    <property type="entry name" value="Su(sable)-like"/>
</dbReference>
<feature type="compositionally biased region" description="Basic and acidic residues" evidence="6">
    <location>
        <begin position="303"/>
        <end position="317"/>
    </location>
</feature>
<keyword evidence="2" id="KW-0677">Repeat</keyword>
<dbReference type="PANTHER" id="PTHR13119:SF12">
    <property type="entry name" value="PROTEIN SUPPRESSOR OF SABLE"/>
    <property type="match status" value="1"/>
</dbReference>
<evidence type="ECO:0000256" key="1">
    <source>
        <dbReference type="ARBA" id="ARBA00022723"/>
    </source>
</evidence>
<dbReference type="InParanoid" id="A0A1C7N2L5"/>
<evidence type="ECO:0000256" key="6">
    <source>
        <dbReference type="SAM" id="MobiDB-lite"/>
    </source>
</evidence>
<name>A0A1C7N2L5_9FUNG</name>
<dbReference type="Pfam" id="PF00642">
    <property type="entry name" value="zf-CCCH"/>
    <property type="match status" value="1"/>
</dbReference>
<evidence type="ECO:0000259" key="7">
    <source>
        <dbReference type="PROSITE" id="PS50103"/>
    </source>
</evidence>
<accession>A0A1C7N2L5</accession>
<protein>
    <submittedName>
        <fullName evidence="8">Zinc finger CCCH domain-containing protein 4</fullName>
    </submittedName>
</protein>
<reference evidence="8 9" key="1">
    <citation type="submission" date="2016-03" db="EMBL/GenBank/DDBJ databases">
        <title>Choanephora cucurbitarum.</title>
        <authorList>
            <person name="Min B."/>
            <person name="Park H."/>
            <person name="Park J.-H."/>
            <person name="Shin H.-D."/>
            <person name="Choi I.-G."/>
        </authorList>
    </citation>
    <scope>NUCLEOTIDE SEQUENCE [LARGE SCALE GENOMIC DNA]</scope>
    <source>
        <strain evidence="8 9">KUS-F28377</strain>
    </source>
</reference>
<evidence type="ECO:0000256" key="3">
    <source>
        <dbReference type="ARBA" id="ARBA00022771"/>
    </source>
</evidence>
<feature type="region of interest" description="Disordered" evidence="6">
    <location>
        <begin position="161"/>
        <end position="218"/>
    </location>
</feature>
<dbReference type="STRING" id="101091.A0A1C7N2L5"/>
<feature type="domain" description="C3H1-type" evidence="7">
    <location>
        <begin position="407"/>
        <end position="434"/>
    </location>
</feature>
<gene>
    <name evidence="8" type="primary">ZC3H4</name>
    <name evidence="8" type="ORF">A0J61_08659</name>
</gene>
<evidence type="ECO:0000256" key="2">
    <source>
        <dbReference type="ARBA" id="ARBA00022737"/>
    </source>
</evidence>
<feature type="zinc finger region" description="C3H1-type" evidence="5">
    <location>
        <begin position="443"/>
        <end position="470"/>
    </location>
</feature>
<dbReference type="SMART" id="SM00356">
    <property type="entry name" value="ZnF_C3H1"/>
    <property type="match status" value="5"/>
</dbReference>
<keyword evidence="3 5" id="KW-0863">Zinc-finger</keyword>
<evidence type="ECO:0000313" key="8">
    <source>
        <dbReference type="EMBL" id="OBZ83297.1"/>
    </source>
</evidence>
<dbReference type="PANTHER" id="PTHR13119">
    <property type="entry name" value="ZINC FINGER CCCH DOMAIN-CONTAINING PROTEI"/>
    <property type="match status" value="1"/>
</dbReference>
<feature type="region of interest" description="Disordered" evidence="6">
    <location>
        <begin position="255"/>
        <end position="319"/>
    </location>
</feature>
<feature type="compositionally biased region" description="Polar residues" evidence="6">
    <location>
        <begin position="178"/>
        <end position="205"/>
    </location>
</feature>
<dbReference type="GO" id="GO:0045892">
    <property type="term" value="P:negative regulation of DNA-templated transcription"/>
    <property type="evidence" value="ECO:0007669"/>
    <property type="project" value="InterPro"/>
</dbReference>
<feature type="zinc finger region" description="C3H1-type" evidence="5">
    <location>
        <begin position="407"/>
        <end position="434"/>
    </location>
</feature>
<dbReference type="EMBL" id="LUGH01000688">
    <property type="protein sequence ID" value="OBZ83297.1"/>
    <property type="molecule type" value="Genomic_DNA"/>
</dbReference>
<evidence type="ECO:0000313" key="9">
    <source>
        <dbReference type="Proteomes" id="UP000093000"/>
    </source>
</evidence>
<dbReference type="Proteomes" id="UP000093000">
    <property type="component" value="Unassembled WGS sequence"/>
</dbReference>
<evidence type="ECO:0000256" key="4">
    <source>
        <dbReference type="ARBA" id="ARBA00022833"/>
    </source>
</evidence>
<feature type="region of interest" description="Disordered" evidence="6">
    <location>
        <begin position="84"/>
        <end position="104"/>
    </location>
</feature>
<dbReference type="OrthoDB" id="411372at2759"/>
<keyword evidence="4 5" id="KW-0862">Zinc</keyword>
<feature type="compositionally biased region" description="Low complexity" evidence="6">
    <location>
        <begin position="84"/>
        <end position="98"/>
    </location>
</feature>